<dbReference type="GO" id="GO:0016757">
    <property type="term" value="F:glycosyltransferase activity"/>
    <property type="evidence" value="ECO:0007669"/>
    <property type="project" value="InterPro"/>
</dbReference>
<sequence>MRILIPNHAPLEGTGSGTYAMNTALELWKAGHQVMVLTPEHKPIDGYPFPVRTIIFKNGKNNDAELGFNFPCFTTHPRSTNTFYDLTDVQIEEYIKAWRSAMKVAIESFNPDVIHAHHVWVIPFIVSETALPYVITCHGTDLMGFRNDPRYRELALAGAKNAYAIIAISRQIQSEAMNTYRLSQNKVPLIWNGFNPDQFKLIPNATKKAVLNELGLMASEKPLIGFVGKFTDFKGIDVLLNAAAIYEKELPGIRTLLIGDGVLWNDMHALAKRLDLRGIEFLGEKPPPVARIFNATDICVVPSRAEPFGLVAIEALACGTPVIATNKGGLPDFINDKVGALISVDDPDSLAKAIINGIRNNIKTTKGTYAREYAYENFTWKKQVRKMMELYKSAMLEFAGSPRALRGK</sequence>
<reference evidence="5" key="1">
    <citation type="submission" date="2019-02" db="EMBL/GenBank/DDBJ databases">
        <authorList>
            <person name="Gruber-Vodicka R. H."/>
            <person name="Seah K. B. B."/>
        </authorList>
    </citation>
    <scope>NUCLEOTIDE SEQUENCE</scope>
    <source>
        <strain evidence="3">BECK_BZ197</strain>
        <strain evidence="5">BECK_BZ198</strain>
        <strain evidence="4">BECK_BZ199</strain>
    </source>
</reference>
<dbReference type="EMBL" id="CAADFO010000022">
    <property type="protein sequence ID" value="VFK26723.1"/>
    <property type="molecule type" value="Genomic_DNA"/>
</dbReference>
<accession>A0A451BGN3</accession>
<dbReference type="PANTHER" id="PTHR45947:SF15">
    <property type="entry name" value="TEICHURONIC ACID BIOSYNTHESIS GLYCOSYLTRANSFERASE TUAC-RELATED"/>
    <property type="match status" value="1"/>
</dbReference>
<dbReference type="InterPro" id="IPR028098">
    <property type="entry name" value="Glyco_trans_4-like_N"/>
</dbReference>
<dbReference type="Pfam" id="PF13439">
    <property type="entry name" value="Glyco_transf_4"/>
    <property type="match status" value="1"/>
</dbReference>
<dbReference type="SUPFAM" id="SSF53756">
    <property type="entry name" value="UDP-Glycosyltransferase/glycogen phosphorylase"/>
    <property type="match status" value="1"/>
</dbReference>
<dbReference type="Gene3D" id="3.40.50.2000">
    <property type="entry name" value="Glycogen Phosphorylase B"/>
    <property type="match status" value="2"/>
</dbReference>
<evidence type="ECO:0000313" key="4">
    <source>
        <dbReference type="EMBL" id="VFK35701.1"/>
    </source>
</evidence>
<evidence type="ECO:0000259" key="1">
    <source>
        <dbReference type="Pfam" id="PF00534"/>
    </source>
</evidence>
<proteinExistence type="predicted"/>
<dbReference type="EMBL" id="CAADGH010000139">
    <property type="protein sequence ID" value="VFK77441.1"/>
    <property type="molecule type" value="Genomic_DNA"/>
</dbReference>
<dbReference type="AlphaFoldDB" id="A0A451BGN3"/>
<feature type="domain" description="Glycosyltransferase subfamily 4-like N-terminal" evidence="2">
    <location>
        <begin position="15"/>
        <end position="197"/>
    </location>
</feature>
<dbReference type="PANTHER" id="PTHR45947">
    <property type="entry name" value="SULFOQUINOVOSYL TRANSFERASE SQD2"/>
    <property type="match status" value="1"/>
</dbReference>
<organism evidence="5">
    <name type="scientific">Candidatus Kentrum sp. MB</name>
    <dbReference type="NCBI Taxonomy" id="2138164"/>
    <lineage>
        <taxon>Bacteria</taxon>
        <taxon>Pseudomonadati</taxon>
        <taxon>Pseudomonadota</taxon>
        <taxon>Gammaproteobacteria</taxon>
        <taxon>Candidatus Kentrum</taxon>
    </lineage>
</organism>
<dbReference type="InterPro" id="IPR050194">
    <property type="entry name" value="Glycosyltransferase_grp1"/>
</dbReference>
<dbReference type="InterPro" id="IPR001296">
    <property type="entry name" value="Glyco_trans_1"/>
</dbReference>
<gene>
    <name evidence="3" type="ORF">BECKMB1821G_GA0114241_102237</name>
    <name evidence="5" type="ORF">BECKMB1821H_GA0114242_11393</name>
    <name evidence="4" type="ORF">BECKMB1821I_GA0114274_11384</name>
</gene>
<evidence type="ECO:0000313" key="5">
    <source>
        <dbReference type="EMBL" id="VFK77441.1"/>
    </source>
</evidence>
<evidence type="ECO:0000259" key="2">
    <source>
        <dbReference type="Pfam" id="PF13439"/>
    </source>
</evidence>
<feature type="domain" description="Glycosyl transferase family 1" evidence="1">
    <location>
        <begin position="219"/>
        <end position="365"/>
    </location>
</feature>
<dbReference type="EMBL" id="CAADFQ010000138">
    <property type="protein sequence ID" value="VFK35701.1"/>
    <property type="molecule type" value="Genomic_DNA"/>
</dbReference>
<name>A0A451BGN3_9GAMM</name>
<keyword evidence="5" id="KW-0808">Transferase</keyword>
<protein>
    <submittedName>
        <fullName evidence="5">Glycosyltransferase involved in cell wall bisynthesis</fullName>
    </submittedName>
</protein>
<dbReference type="Pfam" id="PF00534">
    <property type="entry name" value="Glycos_transf_1"/>
    <property type="match status" value="1"/>
</dbReference>
<evidence type="ECO:0000313" key="3">
    <source>
        <dbReference type="EMBL" id="VFK26723.1"/>
    </source>
</evidence>